<protein>
    <submittedName>
        <fullName evidence="4">DUF4179 domain-containing protein</fullName>
    </submittedName>
</protein>
<keyword evidence="1" id="KW-0812">Transmembrane</keyword>
<gene>
    <name evidence="4" type="ORF">ACJDUH_07520</name>
</gene>
<evidence type="ECO:0000256" key="1">
    <source>
        <dbReference type="SAM" id="Phobius"/>
    </source>
</evidence>
<evidence type="ECO:0000313" key="4">
    <source>
        <dbReference type="EMBL" id="MFL0267948.1"/>
    </source>
</evidence>
<evidence type="ECO:0000259" key="3">
    <source>
        <dbReference type="Pfam" id="PF18705"/>
    </source>
</evidence>
<dbReference type="Proteomes" id="UP001623661">
    <property type="component" value="Unassembled WGS sequence"/>
</dbReference>
<feature type="domain" description="DUF5643" evidence="3">
    <location>
        <begin position="219"/>
        <end position="326"/>
    </location>
</feature>
<evidence type="ECO:0000259" key="2">
    <source>
        <dbReference type="Pfam" id="PF13786"/>
    </source>
</evidence>
<proteinExistence type="predicted"/>
<dbReference type="EMBL" id="JBJHZY010000001">
    <property type="protein sequence ID" value="MFL0267948.1"/>
    <property type="molecule type" value="Genomic_DNA"/>
</dbReference>
<dbReference type="Pfam" id="PF13786">
    <property type="entry name" value="DUF4179"/>
    <property type="match status" value="1"/>
</dbReference>
<dbReference type="RefSeq" id="WP_406764534.1">
    <property type="nucleotide sequence ID" value="NZ_JBJHZY010000001.1"/>
</dbReference>
<reference evidence="4 5" key="1">
    <citation type="submission" date="2024-11" db="EMBL/GenBank/DDBJ databases">
        <authorList>
            <person name="Heng Y.C."/>
            <person name="Lim A.C.H."/>
            <person name="Lee J.K.Y."/>
            <person name="Kittelmann S."/>
        </authorList>
    </citation>
    <scope>NUCLEOTIDE SEQUENCE [LARGE SCALE GENOMIC DNA]</scope>
    <source>
        <strain evidence="4 5">WILCCON 0202</strain>
    </source>
</reference>
<sequence>MIENNLYLEFNNIIVDEHEFDDINICMTDIQKRRLKHNLRKYTKKRRHLRTKIAVACAAFSIFLIGVCYTNPTLAAQFPILNPIVELLGRTGDYEKYSAIINKTITQNGSSFTINSVVCFDNNIVIGYTAKSDEKINQRGTLFWPIFKVNGRTLDGGSQGLVKNIDENTIIGTILLTAKSLDLPNSFNFDMSFNGFNTSEGKWNFKFNILKAESSKNIKIYTKNQEISYDKYNFTIKKVTLTPFNTIVSIHSKNKNLVPDTTNLFIMLDDESNIIQPSDIQADSVHPNSSGGFDYTFLYSKANSNTKYLTLIPYKYHEKQEGNNYNSAQGPIDEALPISTKLPFKLNEGKHGKVEIDQITYSNDRDNVIIKGVIYGRLPNNQFIRLEGENFNPAGDLYPINNSIRKIESDKYEFVVEYKGLKSDKNYKIIAPNLDYYIDYDSEIKITLDN</sequence>
<keyword evidence="5" id="KW-1185">Reference proteome</keyword>
<keyword evidence="1" id="KW-0472">Membrane</keyword>
<comment type="caution">
    <text evidence="4">The sequence shown here is derived from an EMBL/GenBank/DDBJ whole genome shotgun (WGS) entry which is preliminary data.</text>
</comment>
<dbReference type="InterPro" id="IPR025436">
    <property type="entry name" value="DUF4179"/>
</dbReference>
<feature type="domain" description="DUF4179" evidence="2">
    <location>
        <begin position="45"/>
        <end position="132"/>
    </location>
</feature>
<feature type="transmembrane region" description="Helical" evidence="1">
    <location>
        <begin position="53"/>
        <end position="72"/>
    </location>
</feature>
<name>A0ABW8TS25_9CLOT</name>
<keyword evidence="1" id="KW-1133">Transmembrane helix</keyword>
<dbReference type="Pfam" id="PF18705">
    <property type="entry name" value="DUF5643"/>
    <property type="match status" value="1"/>
</dbReference>
<dbReference type="InterPro" id="IPR040680">
    <property type="entry name" value="DUF5643"/>
</dbReference>
<accession>A0ABW8TS25</accession>
<organism evidence="4 5">
    <name type="scientific">Candidatus Clostridium radicumherbarum</name>
    <dbReference type="NCBI Taxonomy" id="3381662"/>
    <lineage>
        <taxon>Bacteria</taxon>
        <taxon>Bacillati</taxon>
        <taxon>Bacillota</taxon>
        <taxon>Clostridia</taxon>
        <taxon>Eubacteriales</taxon>
        <taxon>Clostridiaceae</taxon>
        <taxon>Clostridium</taxon>
    </lineage>
</organism>
<evidence type="ECO:0000313" key="5">
    <source>
        <dbReference type="Proteomes" id="UP001623661"/>
    </source>
</evidence>
<dbReference type="Gene3D" id="2.60.40.1630">
    <property type="entry name" value="bacillus anthracis domain"/>
    <property type="match status" value="1"/>
</dbReference>